<name>A0A3E0JYZ3_9BACI</name>
<dbReference type="InterPro" id="IPR002524">
    <property type="entry name" value="Cation_efflux"/>
</dbReference>
<dbReference type="GO" id="GO:0016020">
    <property type="term" value="C:membrane"/>
    <property type="evidence" value="ECO:0007669"/>
    <property type="project" value="UniProtKB-SubCell"/>
</dbReference>
<evidence type="ECO:0000256" key="5">
    <source>
        <dbReference type="ARBA" id="ARBA00022989"/>
    </source>
</evidence>
<dbReference type="InterPro" id="IPR036837">
    <property type="entry name" value="Cation_efflux_CTD_sf"/>
</dbReference>
<dbReference type="Proteomes" id="UP000257014">
    <property type="component" value="Unassembled WGS sequence"/>
</dbReference>
<dbReference type="PANTHER" id="PTHR43840">
    <property type="entry name" value="MITOCHONDRIAL METAL TRANSPORTER 1-RELATED"/>
    <property type="match status" value="1"/>
</dbReference>
<evidence type="ECO:0000313" key="11">
    <source>
        <dbReference type="Proteomes" id="UP000257014"/>
    </source>
</evidence>
<dbReference type="EMBL" id="QEWE01000032">
    <property type="protein sequence ID" value="REJ25489.1"/>
    <property type="molecule type" value="Genomic_DNA"/>
</dbReference>
<keyword evidence="4 7" id="KW-0812">Transmembrane</keyword>
<evidence type="ECO:0000256" key="1">
    <source>
        <dbReference type="ARBA" id="ARBA00004141"/>
    </source>
</evidence>
<feature type="transmembrane region" description="Helical" evidence="7">
    <location>
        <begin position="14"/>
        <end position="36"/>
    </location>
</feature>
<dbReference type="InterPro" id="IPR027470">
    <property type="entry name" value="Cation_efflux_CTD"/>
</dbReference>
<keyword evidence="6 7" id="KW-0472">Membrane</keyword>
<comment type="subcellular location">
    <subcellularLocation>
        <location evidence="1">Membrane</location>
        <topology evidence="1">Multi-pass membrane protein</topology>
    </subcellularLocation>
</comment>
<feature type="domain" description="Cation efflux protein transmembrane" evidence="8">
    <location>
        <begin position="15"/>
        <end position="207"/>
    </location>
</feature>
<sequence>MLEKYEDLKIGEKGIWISIAAYIGLAVVKIIAAGLGHSEGLKADGLNNLSDVIGNAAILAGLIIARKPPDEDHRYGHFRAETIASLFASFFMFFVGGKVLYDAFRKFFSGEQVPPDWSTAWVALLGAVVMLLVFRLNFRLAKKINSQGLLAASYDNLSDTLVSVGALIGIIGARFRMPWLDPLAAAVVGLVILKTAWDIFRQTLYFLSDGFDQKELRAIHETVRSIDGVLDVKSLRARMLGNRTFVDITISVNPELSIKEGHDIADLVEETLAKKHHITYAHIHIEPETEKGT</sequence>
<dbReference type="InterPro" id="IPR050291">
    <property type="entry name" value="CDF_Transporter"/>
</dbReference>
<feature type="transmembrane region" description="Helical" evidence="7">
    <location>
        <begin position="78"/>
        <end position="97"/>
    </location>
</feature>
<feature type="domain" description="Cation efflux protein cytoplasmic" evidence="9">
    <location>
        <begin position="212"/>
        <end position="288"/>
    </location>
</feature>
<dbReference type="InterPro" id="IPR058533">
    <property type="entry name" value="Cation_efflux_TM"/>
</dbReference>
<evidence type="ECO:0000259" key="8">
    <source>
        <dbReference type="Pfam" id="PF01545"/>
    </source>
</evidence>
<organism evidence="10 11">
    <name type="scientific">Caldibacillus debilis</name>
    <dbReference type="NCBI Taxonomy" id="301148"/>
    <lineage>
        <taxon>Bacteria</taxon>
        <taxon>Bacillati</taxon>
        <taxon>Bacillota</taxon>
        <taxon>Bacilli</taxon>
        <taxon>Bacillales</taxon>
        <taxon>Bacillaceae</taxon>
        <taxon>Caldibacillus</taxon>
    </lineage>
</organism>
<dbReference type="Gene3D" id="3.30.70.1350">
    <property type="entry name" value="Cation efflux protein, cytoplasmic domain"/>
    <property type="match status" value="1"/>
</dbReference>
<evidence type="ECO:0000313" key="10">
    <source>
        <dbReference type="EMBL" id="REJ25489.1"/>
    </source>
</evidence>
<comment type="caution">
    <text evidence="10">The sequence shown here is derived from an EMBL/GenBank/DDBJ whole genome shotgun (WGS) entry which is preliminary data.</text>
</comment>
<proteinExistence type="inferred from homology"/>
<keyword evidence="5 7" id="KW-1133">Transmembrane helix</keyword>
<evidence type="ECO:0000256" key="6">
    <source>
        <dbReference type="ARBA" id="ARBA00023136"/>
    </source>
</evidence>
<evidence type="ECO:0000256" key="7">
    <source>
        <dbReference type="SAM" id="Phobius"/>
    </source>
</evidence>
<dbReference type="SUPFAM" id="SSF161111">
    <property type="entry name" value="Cation efflux protein transmembrane domain-like"/>
    <property type="match status" value="1"/>
</dbReference>
<dbReference type="FunFam" id="1.20.1510.10:FF:000006">
    <property type="entry name" value="Divalent cation efflux transporter"/>
    <property type="match status" value="1"/>
</dbReference>
<protein>
    <submittedName>
        <fullName evidence="10">Transporter</fullName>
    </submittedName>
</protein>
<keyword evidence="3" id="KW-0813">Transport</keyword>
<dbReference type="Gene3D" id="1.20.1510.10">
    <property type="entry name" value="Cation efflux protein transmembrane domain"/>
    <property type="match status" value="1"/>
</dbReference>
<dbReference type="AlphaFoldDB" id="A0A3E0JYZ3"/>
<comment type="similarity">
    <text evidence="2">Belongs to the cation diffusion facilitator (CDF) transporter (TC 2.A.4) family.</text>
</comment>
<feature type="transmembrane region" description="Helical" evidence="7">
    <location>
        <begin position="117"/>
        <end position="136"/>
    </location>
</feature>
<evidence type="ECO:0000259" key="9">
    <source>
        <dbReference type="Pfam" id="PF16916"/>
    </source>
</evidence>
<dbReference type="SUPFAM" id="SSF160240">
    <property type="entry name" value="Cation efflux protein cytoplasmic domain-like"/>
    <property type="match status" value="1"/>
</dbReference>
<evidence type="ECO:0000256" key="3">
    <source>
        <dbReference type="ARBA" id="ARBA00022448"/>
    </source>
</evidence>
<dbReference type="PANTHER" id="PTHR43840:SF50">
    <property type="entry name" value="MANGANESE EFFLUX SYSTEM PROTEIN MNES"/>
    <property type="match status" value="1"/>
</dbReference>
<evidence type="ECO:0000256" key="2">
    <source>
        <dbReference type="ARBA" id="ARBA00008114"/>
    </source>
</evidence>
<dbReference type="Pfam" id="PF16916">
    <property type="entry name" value="ZT_dimer"/>
    <property type="match status" value="1"/>
</dbReference>
<dbReference type="Pfam" id="PF01545">
    <property type="entry name" value="Cation_efflux"/>
    <property type="match status" value="1"/>
</dbReference>
<gene>
    <name evidence="10" type="ORF">C6P37_14735</name>
</gene>
<accession>A0A3E0JYZ3</accession>
<dbReference type="RefSeq" id="WP_276644519.1">
    <property type="nucleotide sequence ID" value="NZ_JBAIZG010000068.1"/>
</dbReference>
<reference evidence="10 11" key="1">
    <citation type="submission" date="2018-03" db="EMBL/GenBank/DDBJ databases">
        <authorList>
            <person name="Keele B.F."/>
        </authorList>
    </citation>
    <scope>NUCLEOTIDE SEQUENCE [LARGE SCALE GENOMIC DNA]</scope>
    <source>
        <strain evidence="10">ZCTH4_d</strain>
    </source>
</reference>
<evidence type="ECO:0000256" key="4">
    <source>
        <dbReference type="ARBA" id="ARBA00022692"/>
    </source>
</evidence>
<dbReference type="NCBIfam" id="TIGR01297">
    <property type="entry name" value="CDF"/>
    <property type="match status" value="1"/>
</dbReference>
<dbReference type="GO" id="GO:0008324">
    <property type="term" value="F:monoatomic cation transmembrane transporter activity"/>
    <property type="evidence" value="ECO:0007669"/>
    <property type="project" value="InterPro"/>
</dbReference>
<dbReference type="InterPro" id="IPR027469">
    <property type="entry name" value="Cation_efflux_TMD_sf"/>
</dbReference>